<dbReference type="Gene3D" id="2.130.10.10">
    <property type="entry name" value="YVTN repeat-like/Quinoprotein amine dehydrogenase"/>
    <property type="match status" value="1"/>
</dbReference>
<dbReference type="Proteomes" id="UP000193642">
    <property type="component" value="Unassembled WGS sequence"/>
</dbReference>
<reference evidence="1 2" key="1">
    <citation type="submission" date="2016-07" db="EMBL/GenBank/DDBJ databases">
        <title>Pervasive Adenine N6-methylation of Active Genes in Fungi.</title>
        <authorList>
            <consortium name="DOE Joint Genome Institute"/>
            <person name="Mondo S.J."/>
            <person name="Dannebaum R.O."/>
            <person name="Kuo R.C."/>
            <person name="Labutti K."/>
            <person name="Haridas S."/>
            <person name="Kuo A."/>
            <person name="Salamov A."/>
            <person name="Ahrendt S.R."/>
            <person name="Lipzen A."/>
            <person name="Sullivan W."/>
            <person name="Andreopoulos W.B."/>
            <person name="Clum A."/>
            <person name="Lindquist E."/>
            <person name="Daum C."/>
            <person name="Ramamoorthy G.K."/>
            <person name="Gryganskyi A."/>
            <person name="Culley D."/>
            <person name="Magnuson J.K."/>
            <person name="James T.Y."/>
            <person name="O'Malley M.A."/>
            <person name="Stajich J.E."/>
            <person name="Spatafora J.W."/>
            <person name="Visel A."/>
            <person name="Grigoriev I.V."/>
        </authorList>
    </citation>
    <scope>NUCLEOTIDE SEQUENCE [LARGE SCALE GENOMIC DNA]</scope>
    <source>
        <strain evidence="1 2">JEL800</strain>
    </source>
</reference>
<organism evidence="1 2">
    <name type="scientific">Rhizoclosmatium globosum</name>
    <dbReference type="NCBI Taxonomy" id="329046"/>
    <lineage>
        <taxon>Eukaryota</taxon>
        <taxon>Fungi</taxon>
        <taxon>Fungi incertae sedis</taxon>
        <taxon>Chytridiomycota</taxon>
        <taxon>Chytridiomycota incertae sedis</taxon>
        <taxon>Chytridiomycetes</taxon>
        <taxon>Chytridiales</taxon>
        <taxon>Chytriomycetaceae</taxon>
        <taxon>Rhizoclosmatium</taxon>
    </lineage>
</organism>
<dbReference type="InterPro" id="IPR015943">
    <property type="entry name" value="WD40/YVTN_repeat-like_dom_sf"/>
</dbReference>
<evidence type="ECO:0000313" key="2">
    <source>
        <dbReference type="Proteomes" id="UP000193642"/>
    </source>
</evidence>
<gene>
    <name evidence="1" type="ORF">BCR33DRAFT_246035</name>
</gene>
<proteinExistence type="predicted"/>
<protein>
    <recommendedName>
        <fullName evidence="3">WD40 repeat-like protein</fullName>
    </recommendedName>
</protein>
<dbReference type="EMBL" id="MCGO01000024">
    <property type="protein sequence ID" value="ORY43682.1"/>
    <property type="molecule type" value="Genomic_DNA"/>
</dbReference>
<dbReference type="OrthoDB" id="2142037at2759"/>
<keyword evidence="2" id="KW-1185">Reference proteome</keyword>
<comment type="caution">
    <text evidence="1">The sequence shown here is derived from an EMBL/GenBank/DDBJ whole genome shotgun (WGS) entry which is preliminary data.</text>
</comment>
<evidence type="ECO:0000313" key="1">
    <source>
        <dbReference type="EMBL" id="ORY43682.1"/>
    </source>
</evidence>
<accession>A0A1Y2C9G6</accession>
<sequence length="517" mass="59190">MRYYRRGHPYQWSNSPSDSCHHQRAGYLMLGEMERVSYFSRSQAEKPQQALLKAPSKYLQHSSAAPVHSTRPRLVSCWCVNLCKRNRFRTAFAPDVFPFTNYMEIRQDSSIEILHFPNEVLCTDMAYGFLAVGFFDGRLMVFTMEDPLKPQLIMRRQSTNMFDTSNSVNLSRRIVRKIDSMDEFEYEFTLLVTRNARVVEVYLLRSQSIEADDENPNSTRLPPLLGFHAPTNDARFSPDGRYMAITGDEGGVWIVHMSYSFTGDLDHQTPDDDFDTTLQYRHFGTPKQIPLDCLFAPMVDAPIAVSKPFVLDDLDFPRVAARNLSDLIVLYCSWNTTSHFLAVSCDNLPYLLIIDAVQLGLSLRLMLQVTSTYSVAFHPTKPYLLAFSNRHGDVHIVDLTAELPDDVSIAPPNKQPRFVYPPRQILRHNFKRVHPTVNDALSDAPNRVEAINGLLWSEDGTRLYVATDSRVLMHTVLEREPPSLHEIVCRKFWDDGINELKTLDDDGAKCWNNAPQN</sequence>
<dbReference type="PANTHER" id="PTHR43991:SF9">
    <property type="entry name" value="DUF2415 DOMAIN-CONTAINING PROTEIN"/>
    <property type="match status" value="1"/>
</dbReference>
<dbReference type="PANTHER" id="PTHR43991">
    <property type="entry name" value="WD REPEAT PROTEIN (AFU_ORTHOLOGUE AFUA_8G05640)-RELATED"/>
    <property type="match status" value="1"/>
</dbReference>
<evidence type="ECO:0008006" key="3">
    <source>
        <dbReference type="Google" id="ProtNLM"/>
    </source>
</evidence>
<dbReference type="SUPFAM" id="SSF101908">
    <property type="entry name" value="Putative isomerase YbhE"/>
    <property type="match status" value="1"/>
</dbReference>
<name>A0A1Y2C9G6_9FUNG</name>
<dbReference type="AlphaFoldDB" id="A0A1Y2C9G6"/>